<dbReference type="OrthoDB" id="5825023at2759"/>
<feature type="transmembrane region" description="Helical" evidence="1">
    <location>
        <begin position="390"/>
        <end position="413"/>
    </location>
</feature>
<feature type="transmembrane region" description="Helical" evidence="1">
    <location>
        <begin position="350"/>
        <end position="369"/>
    </location>
</feature>
<keyword evidence="1" id="KW-0472">Membrane</keyword>
<evidence type="ECO:0000256" key="1">
    <source>
        <dbReference type="SAM" id="Phobius"/>
    </source>
</evidence>
<evidence type="ECO:0000313" key="3">
    <source>
        <dbReference type="EMBL" id="KHN75616.1"/>
    </source>
</evidence>
<feature type="transmembrane region" description="Helical" evidence="1">
    <location>
        <begin position="291"/>
        <end position="310"/>
    </location>
</feature>
<dbReference type="SUPFAM" id="SSF63501">
    <property type="entry name" value="Frizzled cysteine-rich domain"/>
    <property type="match status" value="1"/>
</dbReference>
<feature type="transmembrane region" description="Helical" evidence="1">
    <location>
        <begin position="258"/>
        <end position="279"/>
    </location>
</feature>
<keyword evidence="2" id="KW-0732">Signal</keyword>
<protein>
    <submittedName>
        <fullName evidence="3">Protein smoothened</fullName>
    </submittedName>
</protein>
<dbReference type="AlphaFoldDB" id="A0A0B2UX25"/>
<evidence type="ECO:0000256" key="2">
    <source>
        <dbReference type="SAM" id="SignalP"/>
    </source>
</evidence>
<reference evidence="3 4" key="1">
    <citation type="submission" date="2014-11" db="EMBL/GenBank/DDBJ databases">
        <title>Genetic blueprint of the zoonotic pathogen Toxocara canis.</title>
        <authorList>
            <person name="Zhu X.-Q."/>
            <person name="Korhonen P.K."/>
            <person name="Cai H."/>
            <person name="Young N.D."/>
            <person name="Nejsum P."/>
            <person name="von Samson-Himmelstjerna G."/>
            <person name="Boag P.R."/>
            <person name="Tan P."/>
            <person name="Li Q."/>
            <person name="Min J."/>
            <person name="Yang Y."/>
            <person name="Wang X."/>
            <person name="Fang X."/>
            <person name="Hall R.S."/>
            <person name="Hofmann A."/>
            <person name="Sternberg P.W."/>
            <person name="Jex A.R."/>
            <person name="Gasser R.B."/>
        </authorList>
    </citation>
    <scope>NUCLEOTIDE SEQUENCE [LARGE SCALE GENOMIC DNA]</scope>
    <source>
        <strain evidence="3">PN_DK_2014</strain>
    </source>
</reference>
<gene>
    <name evidence="3" type="primary">smo</name>
    <name evidence="3" type="ORF">Tcan_07333</name>
</gene>
<dbReference type="Proteomes" id="UP000031036">
    <property type="component" value="Unassembled WGS sequence"/>
</dbReference>
<accession>A0A0B2UX25</accession>
<sequence length="444" mass="50693">MRLKWLSIIVFIFPLVSNPSFNSHRFANAAIQQTSTAHDAVLEKLLKQFIHKHANCSRTEWACKRNCRLQFVDRSTGLCKRAHPHDQCFGIPIRYNYTEDAPDVFATLDRYQILNRFPRCWSALGPLLCAVAYRPCSNRSYFELTMTKPGFMEMWQVLRKDMCHRAIEQCAFVVVNGLWPSFINCSHTPVNKIGRQLFSDGSCEMPYNKEPAVVGRSQCLWPLVVSAEAYRDAVPLIDDCYMPCRSPLLSSEGIRKNLLAFIFTVSLIVVLLSSICFGYTSFFSSLWLTNLCVYTLGHALLSATIHWLIWMTGFFDGIAQSVMCVASGRIRRDTYGMANGALQWCNIESWLLHTSLLSAFLWLCCFLVLRVGHAPIRKDHCIYVDGRPEMSIRCVLLVIYLVAAIVATIGLWMNTVRVERELKKSNVIRFQIIFPAAVVVFCNY</sequence>
<comment type="caution">
    <text evidence="3">The sequence shown here is derived from an EMBL/GenBank/DDBJ whole genome shotgun (WGS) entry which is preliminary data.</text>
</comment>
<feature type="chain" id="PRO_5002076658" evidence="2">
    <location>
        <begin position="19"/>
        <end position="444"/>
    </location>
</feature>
<keyword evidence="4" id="KW-1185">Reference proteome</keyword>
<evidence type="ECO:0000313" key="4">
    <source>
        <dbReference type="Proteomes" id="UP000031036"/>
    </source>
</evidence>
<dbReference type="InterPro" id="IPR036790">
    <property type="entry name" value="Frizzled_dom_sf"/>
</dbReference>
<keyword evidence="1" id="KW-1133">Transmembrane helix</keyword>
<dbReference type="Gene3D" id="1.10.2000.10">
    <property type="entry name" value="Frizzled cysteine-rich domain"/>
    <property type="match status" value="1"/>
</dbReference>
<keyword evidence="1" id="KW-0812">Transmembrane</keyword>
<organism evidence="3 4">
    <name type="scientific">Toxocara canis</name>
    <name type="common">Canine roundworm</name>
    <dbReference type="NCBI Taxonomy" id="6265"/>
    <lineage>
        <taxon>Eukaryota</taxon>
        <taxon>Metazoa</taxon>
        <taxon>Ecdysozoa</taxon>
        <taxon>Nematoda</taxon>
        <taxon>Chromadorea</taxon>
        <taxon>Rhabditida</taxon>
        <taxon>Spirurina</taxon>
        <taxon>Ascaridomorpha</taxon>
        <taxon>Ascaridoidea</taxon>
        <taxon>Toxocaridae</taxon>
        <taxon>Toxocara</taxon>
    </lineage>
</organism>
<name>A0A0B2UX25_TOXCA</name>
<dbReference type="STRING" id="6265.A0A0B2UX25"/>
<feature type="signal peptide" evidence="2">
    <location>
        <begin position="1"/>
        <end position="18"/>
    </location>
</feature>
<proteinExistence type="predicted"/>
<dbReference type="EMBL" id="JPKZ01002647">
    <property type="protein sequence ID" value="KHN75616.1"/>
    <property type="molecule type" value="Genomic_DNA"/>
</dbReference>